<dbReference type="InterPro" id="IPR025350">
    <property type="entry name" value="DUF4254"/>
</dbReference>
<gene>
    <name evidence="1" type="ORF">Pla108_10770</name>
</gene>
<proteinExistence type="predicted"/>
<evidence type="ECO:0008006" key="3">
    <source>
        <dbReference type="Google" id="ProtNLM"/>
    </source>
</evidence>
<organism evidence="1 2">
    <name type="scientific">Botrimarina colliarenosi</name>
    <dbReference type="NCBI Taxonomy" id="2528001"/>
    <lineage>
        <taxon>Bacteria</taxon>
        <taxon>Pseudomonadati</taxon>
        <taxon>Planctomycetota</taxon>
        <taxon>Planctomycetia</taxon>
        <taxon>Pirellulales</taxon>
        <taxon>Lacipirellulaceae</taxon>
        <taxon>Botrimarina</taxon>
    </lineage>
</organism>
<evidence type="ECO:0000313" key="1">
    <source>
        <dbReference type="EMBL" id="TWU00133.1"/>
    </source>
</evidence>
<dbReference type="EMBL" id="SJPR01000001">
    <property type="protein sequence ID" value="TWU00133.1"/>
    <property type="molecule type" value="Genomic_DNA"/>
</dbReference>
<protein>
    <recommendedName>
        <fullName evidence="3">DUF4254 domain-containing protein</fullName>
    </recommendedName>
</protein>
<dbReference type="AlphaFoldDB" id="A0A5C6AJA9"/>
<comment type="caution">
    <text evidence="1">The sequence shown here is derived from an EMBL/GenBank/DDBJ whole genome shotgun (WGS) entry which is preliminary data.</text>
</comment>
<keyword evidence="2" id="KW-1185">Reference proteome</keyword>
<reference evidence="1 2" key="1">
    <citation type="submission" date="2019-02" db="EMBL/GenBank/DDBJ databases">
        <title>Deep-cultivation of Planctomycetes and their phenomic and genomic characterization uncovers novel biology.</title>
        <authorList>
            <person name="Wiegand S."/>
            <person name="Jogler M."/>
            <person name="Boedeker C."/>
            <person name="Pinto D."/>
            <person name="Vollmers J."/>
            <person name="Rivas-Marin E."/>
            <person name="Kohn T."/>
            <person name="Peeters S.H."/>
            <person name="Heuer A."/>
            <person name="Rast P."/>
            <person name="Oberbeckmann S."/>
            <person name="Bunk B."/>
            <person name="Jeske O."/>
            <person name="Meyerdierks A."/>
            <person name="Storesund J.E."/>
            <person name="Kallscheuer N."/>
            <person name="Luecker S."/>
            <person name="Lage O.M."/>
            <person name="Pohl T."/>
            <person name="Merkel B.J."/>
            <person name="Hornburger P."/>
            <person name="Mueller R.-W."/>
            <person name="Bruemmer F."/>
            <person name="Labrenz M."/>
            <person name="Spormann A.M."/>
            <person name="Op Den Camp H."/>
            <person name="Overmann J."/>
            <person name="Amann R."/>
            <person name="Jetten M.S.M."/>
            <person name="Mascher T."/>
            <person name="Medema M.H."/>
            <person name="Devos D.P."/>
            <person name="Kaster A.-K."/>
            <person name="Ovreas L."/>
            <person name="Rohde M."/>
            <person name="Galperin M.Y."/>
            <person name="Jogler C."/>
        </authorList>
    </citation>
    <scope>NUCLEOTIDE SEQUENCE [LARGE SCALE GENOMIC DNA]</scope>
    <source>
        <strain evidence="1 2">Pla108</strain>
    </source>
</reference>
<sequence length="205" mass="23647">MPLDSTTIVRQVLQLQADAVARWHVEPIDNPYTGLLSVVCQQHQFNFQLWHEEDIARRTDVTDAQIAQVKRNIDGFNQRRNDWIERIDETLLEMLDARGVAAAPDAPLNTETPGSAIDRLSIMSLRVFHMEEELARPDATEEHLSKVEPKRQRCVLQRADLSNSLGVLLDDIFAGRKQLRVYRQMKMYNDPSLNPELYRSQRRAG</sequence>
<evidence type="ECO:0000313" key="2">
    <source>
        <dbReference type="Proteomes" id="UP000317421"/>
    </source>
</evidence>
<dbReference type="Proteomes" id="UP000317421">
    <property type="component" value="Unassembled WGS sequence"/>
</dbReference>
<name>A0A5C6AJA9_9BACT</name>
<accession>A0A5C6AJA9</accession>
<dbReference type="RefSeq" id="WP_146443725.1">
    <property type="nucleotide sequence ID" value="NZ_SJPR01000001.1"/>
</dbReference>
<dbReference type="Pfam" id="PF14063">
    <property type="entry name" value="DUF4254"/>
    <property type="match status" value="1"/>
</dbReference>
<dbReference type="OrthoDB" id="9805817at2"/>